<dbReference type="SMART" id="SM00388">
    <property type="entry name" value="HisKA"/>
    <property type="match status" value="1"/>
</dbReference>
<sequence length="665" mass="74699">MIMSNTKVEKQLRLADTELNVRIKLLEETLLTKERTWETLQDSEKRYRRLFESAKDGILILDADTGKVVDVNPFLLHLLHYSYDELYGKYIWELGILKDIAASKDAFKALQDNEYIRYEDLPLETHDGQPIAVEFVSNVYLVDHSKVIQCNIRDITARKRAEAERKRLMAALEQAGEAIVITDAQGIIQFVNPAFERTTGYSREEAVGRNPRILKSGEQNELFYRNLWDTISGGKTWTSLIVNKRKDGTLYTEETTISPVRDSSDRIVNYVAVKRDITERLRLAAQFQHAQKMEAAGLLAGGVAHDFNNMLNVILGYTELAMDKTDTDLPLHADLEEIHKAAIRSMDITRQLLTFARKQTIIPVVLNLNQTVESMIKMLRHLMGEDIDLAWLSGADPCPIKMDPSQIDQILANLCVNARDAITGVGKVTIETGNAVFDEIYCAGHTGFVAGEYVLLSVSDDGCGMDKEILNQIFEPYFTSKEIGQGTGLGLSTVYGIVKQNNGFINVYSEPGKGTTFRIYLPRHIDQSIDIRRERATEIPIGHGETVLVVEDEPALLTMIKIMLENIGYRVLAAGMPGKAIELAEEHAGEIRLILTDVVMPEMNGLDLAERMQSLYPGMKILFMSGYTANVIVHHGLLDAGVNFIQKPFSMKDLAIKVMDLVREK</sequence>
<dbReference type="InterPro" id="IPR036890">
    <property type="entry name" value="HATPase_C_sf"/>
</dbReference>
<dbReference type="AlphaFoldDB" id="E1YH27"/>
<evidence type="ECO:0000259" key="8">
    <source>
        <dbReference type="PROSITE" id="PS50113"/>
    </source>
</evidence>
<dbReference type="Gene3D" id="3.30.450.20">
    <property type="entry name" value="PAS domain"/>
    <property type="match status" value="2"/>
</dbReference>
<dbReference type="EMBL" id="FR695873">
    <property type="protein sequence ID" value="CBX29871.1"/>
    <property type="molecule type" value="Genomic_DNA"/>
</dbReference>
<dbReference type="PANTHER" id="PTHR43065:SF42">
    <property type="entry name" value="TWO-COMPONENT SENSOR PPRA"/>
    <property type="match status" value="1"/>
</dbReference>
<dbReference type="InterPro" id="IPR035965">
    <property type="entry name" value="PAS-like_dom_sf"/>
</dbReference>
<dbReference type="PROSITE" id="PS50109">
    <property type="entry name" value="HIS_KIN"/>
    <property type="match status" value="1"/>
</dbReference>
<dbReference type="Gene3D" id="3.40.50.2300">
    <property type="match status" value="1"/>
</dbReference>
<evidence type="ECO:0000259" key="5">
    <source>
        <dbReference type="PROSITE" id="PS50109"/>
    </source>
</evidence>
<dbReference type="EC" id="2.7.13.3" evidence="2"/>
<proteinExistence type="predicted"/>
<dbReference type="SMART" id="SM00448">
    <property type="entry name" value="REC"/>
    <property type="match status" value="1"/>
</dbReference>
<organism evidence="9">
    <name type="scientific">uncultured Desulfobacterium sp</name>
    <dbReference type="NCBI Taxonomy" id="201089"/>
    <lineage>
        <taxon>Bacteria</taxon>
        <taxon>Pseudomonadati</taxon>
        <taxon>Thermodesulfobacteriota</taxon>
        <taxon>Desulfobacteria</taxon>
        <taxon>Desulfobacterales</taxon>
        <taxon>Desulfobacteriaceae</taxon>
        <taxon>Desulfobacterium</taxon>
        <taxon>environmental samples</taxon>
    </lineage>
</organism>
<dbReference type="InterPro" id="IPR011006">
    <property type="entry name" value="CheY-like_superfamily"/>
</dbReference>
<dbReference type="PANTHER" id="PTHR43065">
    <property type="entry name" value="SENSOR HISTIDINE KINASE"/>
    <property type="match status" value="1"/>
</dbReference>
<dbReference type="InterPro" id="IPR001789">
    <property type="entry name" value="Sig_transdc_resp-reg_receiver"/>
</dbReference>
<feature type="domain" description="Response regulatory" evidence="6">
    <location>
        <begin position="546"/>
        <end position="662"/>
    </location>
</feature>
<dbReference type="Pfam" id="PF13188">
    <property type="entry name" value="PAS_8"/>
    <property type="match status" value="1"/>
</dbReference>
<evidence type="ECO:0000256" key="1">
    <source>
        <dbReference type="ARBA" id="ARBA00000085"/>
    </source>
</evidence>
<evidence type="ECO:0000256" key="3">
    <source>
        <dbReference type="ARBA" id="ARBA00022553"/>
    </source>
</evidence>
<dbReference type="InterPro" id="IPR004358">
    <property type="entry name" value="Sig_transdc_His_kin-like_C"/>
</dbReference>
<feature type="domain" description="PAS" evidence="7">
    <location>
        <begin position="164"/>
        <end position="210"/>
    </location>
</feature>
<evidence type="ECO:0000313" key="9">
    <source>
        <dbReference type="EMBL" id="CBX29871.1"/>
    </source>
</evidence>
<dbReference type="PRINTS" id="PR00344">
    <property type="entry name" value="BCTRLSENSOR"/>
</dbReference>
<dbReference type="PROSITE" id="PS50112">
    <property type="entry name" value="PAS"/>
    <property type="match status" value="2"/>
</dbReference>
<feature type="modified residue" description="4-aspartylphosphate" evidence="4">
    <location>
        <position position="597"/>
    </location>
</feature>
<dbReference type="InterPro" id="IPR005467">
    <property type="entry name" value="His_kinase_dom"/>
</dbReference>
<dbReference type="GO" id="GO:0000155">
    <property type="term" value="F:phosphorelay sensor kinase activity"/>
    <property type="evidence" value="ECO:0007669"/>
    <property type="project" value="InterPro"/>
</dbReference>
<dbReference type="InterPro" id="IPR036097">
    <property type="entry name" value="HisK_dim/P_sf"/>
</dbReference>
<dbReference type="PROSITE" id="PS50110">
    <property type="entry name" value="RESPONSE_REGULATORY"/>
    <property type="match status" value="1"/>
</dbReference>
<name>E1YH27_9BACT</name>
<dbReference type="CDD" id="cd00130">
    <property type="entry name" value="PAS"/>
    <property type="match status" value="2"/>
</dbReference>
<dbReference type="Pfam" id="PF02518">
    <property type="entry name" value="HATPase_c"/>
    <property type="match status" value="1"/>
</dbReference>
<dbReference type="SUPFAM" id="SSF55874">
    <property type="entry name" value="ATPase domain of HSP90 chaperone/DNA topoisomerase II/histidine kinase"/>
    <property type="match status" value="1"/>
</dbReference>
<dbReference type="SMART" id="SM00091">
    <property type="entry name" value="PAS"/>
    <property type="match status" value="2"/>
</dbReference>
<reference evidence="9" key="1">
    <citation type="journal article" date="2011" name="Environ. Microbiol.">
        <title>Genomic insights into the metabolic potential of the polycyclic aromatic hydrocarbon degrading sulfate-reducing Deltaproteobacterium N47.</title>
        <authorList>
            <person name="Bergmann F."/>
            <person name="Selesi D."/>
            <person name="Weinmaier T."/>
            <person name="Tischler P."/>
            <person name="Rattei T."/>
            <person name="Meckenstock R.U."/>
        </authorList>
    </citation>
    <scope>NUCLEOTIDE SEQUENCE</scope>
</reference>
<dbReference type="Gene3D" id="1.10.287.130">
    <property type="match status" value="1"/>
</dbReference>
<evidence type="ECO:0000256" key="2">
    <source>
        <dbReference type="ARBA" id="ARBA00012438"/>
    </source>
</evidence>
<evidence type="ECO:0000256" key="4">
    <source>
        <dbReference type="PROSITE-ProRule" id="PRU00169"/>
    </source>
</evidence>
<dbReference type="SUPFAM" id="SSF47384">
    <property type="entry name" value="Homodimeric domain of signal transducing histidine kinase"/>
    <property type="match status" value="1"/>
</dbReference>
<dbReference type="Pfam" id="PF00512">
    <property type="entry name" value="HisKA"/>
    <property type="match status" value="1"/>
</dbReference>
<dbReference type="SMART" id="SM00387">
    <property type="entry name" value="HATPase_c"/>
    <property type="match status" value="1"/>
</dbReference>
<dbReference type="InterPro" id="IPR000700">
    <property type="entry name" value="PAS-assoc_C"/>
</dbReference>
<dbReference type="InterPro" id="IPR003661">
    <property type="entry name" value="HisK_dim/P_dom"/>
</dbReference>
<accession>E1YH27</accession>
<dbReference type="InterPro" id="IPR001610">
    <property type="entry name" value="PAC"/>
</dbReference>
<dbReference type="SUPFAM" id="SSF55785">
    <property type="entry name" value="PYP-like sensor domain (PAS domain)"/>
    <property type="match status" value="2"/>
</dbReference>
<gene>
    <name evidence="9" type="ORF">N47_F15660</name>
</gene>
<dbReference type="PROSITE" id="PS50113">
    <property type="entry name" value="PAC"/>
    <property type="match status" value="1"/>
</dbReference>
<dbReference type="SMART" id="SM00086">
    <property type="entry name" value="PAC"/>
    <property type="match status" value="2"/>
</dbReference>
<dbReference type="SUPFAM" id="SSF52172">
    <property type="entry name" value="CheY-like"/>
    <property type="match status" value="1"/>
</dbReference>
<feature type="domain" description="Histidine kinase" evidence="5">
    <location>
        <begin position="302"/>
        <end position="525"/>
    </location>
</feature>
<evidence type="ECO:0000259" key="7">
    <source>
        <dbReference type="PROSITE" id="PS50112"/>
    </source>
</evidence>
<feature type="domain" description="PAC" evidence="8">
    <location>
        <begin position="235"/>
        <end position="289"/>
    </location>
</feature>
<dbReference type="NCBIfam" id="TIGR00229">
    <property type="entry name" value="sensory_box"/>
    <property type="match status" value="2"/>
</dbReference>
<dbReference type="InterPro" id="IPR003594">
    <property type="entry name" value="HATPase_dom"/>
</dbReference>
<feature type="domain" description="PAS" evidence="7">
    <location>
        <begin position="43"/>
        <end position="89"/>
    </location>
</feature>
<comment type="catalytic activity">
    <reaction evidence="1">
        <text>ATP + protein L-histidine = ADP + protein N-phospho-L-histidine.</text>
        <dbReference type="EC" id="2.7.13.3"/>
    </reaction>
</comment>
<dbReference type="InterPro" id="IPR000014">
    <property type="entry name" value="PAS"/>
</dbReference>
<dbReference type="Pfam" id="PF13426">
    <property type="entry name" value="PAS_9"/>
    <property type="match status" value="1"/>
</dbReference>
<evidence type="ECO:0000259" key="6">
    <source>
        <dbReference type="PROSITE" id="PS50110"/>
    </source>
</evidence>
<protein>
    <recommendedName>
        <fullName evidence="2">histidine kinase</fullName>
        <ecNumber evidence="2">2.7.13.3</ecNumber>
    </recommendedName>
</protein>
<keyword evidence="3 4" id="KW-0597">Phosphoprotein</keyword>
<dbReference type="Pfam" id="PF00072">
    <property type="entry name" value="Response_reg"/>
    <property type="match status" value="1"/>
</dbReference>
<dbReference type="Gene3D" id="3.30.565.10">
    <property type="entry name" value="Histidine kinase-like ATPase, C-terminal domain"/>
    <property type="match status" value="1"/>
</dbReference>
<dbReference type="CDD" id="cd00082">
    <property type="entry name" value="HisKA"/>
    <property type="match status" value="1"/>
</dbReference>